<dbReference type="Gene3D" id="2.60.120.310">
    <property type="entry name" value="Copper type II, ascorbate-dependent monooxygenase, N-terminal domain"/>
    <property type="match status" value="1"/>
</dbReference>
<accession>A0A085WQH9</accession>
<organism evidence="4 5">
    <name type="scientific">Hyalangium minutum</name>
    <dbReference type="NCBI Taxonomy" id="394096"/>
    <lineage>
        <taxon>Bacteria</taxon>
        <taxon>Pseudomonadati</taxon>
        <taxon>Myxococcota</taxon>
        <taxon>Myxococcia</taxon>
        <taxon>Myxococcales</taxon>
        <taxon>Cystobacterineae</taxon>
        <taxon>Archangiaceae</taxon>
        <taxon>Hyalangium</taxon>
    </lineage>
</organism>
<dbReference type="Gene3D" id="2.60.120.230">
    <property type="match status" value="1"/>
</dbReference>
<name>A0A085WQH9_9BACT</name>
<evidence type="ECO:0000259" key="3">
    <source>
        <dbReference type="Pfam" id="PF03712"/>
    </source>
</evidence>
<dbReference type="InterPro" id="IPR036939">
    <property type="entry name" value="Cu2_ascorb_mOase_N_sf"/>
</dbReference>
<dbReference type="STRING" id="394096.DB31_4984"/>
<dbReference type="InterPro" id="IPR014784">
    <property type="entry name" value="Cu2_ascorb_mOase-like_C"/>
</dbReference>
<dbReference type="PROSITE" id="PS51257">
    <property type="entry name" value="PROKAR_LIPOPROTEIN"/>
    <property type="match status" value="1"/>
</dbReference>
<keyword evidence="1" id="KW-1015">Disulfide bond</keyword>
<dbReference type="AlphaFoldDB" id="A0A085WQH9"/>
<dbReference type="InterPro" id="IPR000945">
    <property type="entry name" value="DBH-like"/>
</dbReference>
<proteinExistence type="predicted"/>
<dbReference type="InterPro" id="IPR008977">
    <property type="entry name" value="PHM/PNGase_F_dom_sf"/>
</dbReference>
<dbReference type="Proteomes" id="UP000028725">
    <property type="component" value="Unassembled WGS sequence"/>
</dbReference>
<dbReference type="GO" id="GO:0009055">
    <property type="term" value="F:electron transfer activity"/>
    <property type="evidence" value="ECO:0007669"/>
    <property type="project" value="InterPro"/>
</dbReference>
<reference evidence="4 5" key="1">
    <citation type="submission" date="2014-04" db="EMBL/GenBank/DDBJ databases">
        <title>Genome assembly of Hyalangium minutum DSM 14724.</title>
        <authorList>
            <person name="Sharma G."/>
            <person name="Subramanian S."/>
        </authorList>
    </citation>
    <scope>NUCLEOTIDE SEQUENCE [LARGE SCALE GENOMIC DNA]</scope>
    <source>
        <strain evidence="4 5">DSM 14724</strain>
    </source>
</reference>
<feature type="signal peptide" evidence="2">
    <location>
        <begin position="1"/>
        <end position="19"/>
    </location>
</feature>
<dbReference type="OrthoDB" id="258766at2"/>
<evidence type="ECO:0000313" key="5">
    <source>
        <dbReference type="Proteomes" id="UP000028725"/>
    </source>
</evidence>
<dbReference type="InterPro" id="IPR036909">
    <property type="entry name" value="Cyt_c-like_dom_sf"/>
</dbReference>
<dbReference type="GO" id="GO:0020037">
    <property type="term" value="F:heme binding"/>
    <property type="evidence" value="ECO:0007669"/>
    <property type="project" value="InterPro"/>
</dbReference>
<protein>
    <recommendedName>
        <fullName evidence="3">Copper type II ascorbate-dependent monooxygenase C-terminal domain-containing protein</fullName>
    </recommendedName>
</protein>
<dbReference type="Pfam" id="PF03712">
    <property type="entry name" value="Cu2_monoox_C"/>
    <property type="match status" value="1"/>
</dbReference>
<gene>
    <name evidence="4" type="ORF">DB31_4984</name>
</gene>
<feature type="chain" id="PRO_5001800029" description="Copper type II ascorbate-dependent monooxygenase C-terminal domain-containing protein" evidence="2">
    <location>
        <begin position="20"/>
        <end position="433"/>
    </location>
</feature>
<dbReference type="SUPFAM" id="SSF46626">
    <property type="entry name" value="Cytochrome c"/>
    <property type="match status" value="1"/>
</dbReference>
<dbReference type="GO" id="GO:0004500">
    <property type="term" value="F:dopamine beta-monooxygenase activity"/>
    <property type="evidence" value="ECO:0007669"/>
    <property type="project" value="InterPro"/>
</dbReference>
<dbReference type="RefSeq" id="WP_044184362.1">
    <property type="nucleotide sequence ID" value="NZ_JMCB01000003.1"/>
</dbReference>
<dbReference type="PANTHER" id="PTHR10157:SF23">
    <property type="entry name" value="MOXD1 HOMOLOG 1"/>
    <property type="match status" value="1"/>
</dbReference>
<feature type="domain" description="Copper type II ascorbate-dependent monooxygenase C-terminal" evidence="3">
    <location>
        <begin position="338"/>
        <end position="426"/>
    </location>
</feature>
<evidence type="ECO:0000256" key="1">
    <source>
        <dbReference type="ARBA" id="ARBA00023157"/>
    </source>
</evidence>
<evidence type="ECO:0000313" key="4">
    <source>
        <dbReference type="EMBL" id="KFE69942.1"/>
    </source>
</evidence>
<evidence type="ECO:0000256" key="2">
    <source>
        <dbReference type="SAM" id="SignalP"/>
    </source>
</evidence>
<dbReference type="EMBL" id="JMCB01000003">
    <property type="protein sequence ID" value="KFE69942.1"/>
    <property type="molecule type" value="Genomic_DNA"/>
</dbReference>
<keyword evidence="2" id="KW-0732">Signal</keyword>
<dbReference type="GO" id="GO:0005507">
    <property type="term" value="F:copper ion binding"/>
    <property type="evidence" value="ECO:0007669"/>
    <property type="project" value="InterPro"/>
</dbReference>
<comment type="caution">
    <text evidence="4">The sequence shown here is derived from an EMBL/GenBank/DDBJ whole genome shotgun (WGS) entry which is preliminary data.</text>
</comment>
<dbReference type="SUPFAM" id="SSF49742">
    <property type="entry name" value="PHM/PNGase F"/>
    <property type="match status" value="2"/>
</dbReference>
<dbReference type="PANTHER" id="PTHR10157">
    <property type="entry name" value="DOPAMINE BETA HYDROXYLASE RELATED"/>
    <property type="match status" value="1"/>
</dbReference>
<dbReference type="InterPro" id="IPR024548">
    <property type="entry name" value="Cu2_monoox_C"/>
</dbReference>
<keyword evidence="5" id="KW-1185">Reference proteome</keyword>
<sequence>MRRLLGGCSVLAVLLFACGEPVETPPAPPPDVPPTYHRDIAPLVQEKCGSCHTQGGIAPFPLQTYAQVFEMRWAVQAAVKARIMPPWMPAQDCTEYLQDHSLSEEQIALLSRWVDEGGVEGDVAGAPGGTGVSEGGLSRVDLEVSMAEPFTPTQRPDQYRCFVLDWPETATRYVSGFRGNPGQPSIVHHLVAFLARPDEVATFQGLDAADPEPGYPCFGGPGRPGNTVSWLGSWVPGSTGTDYPEGTGIQVEPGSKIILQLHYNLSSANSAPDRTSLSLRLESSVQKVAIMQPWSNPAWLQPEAMRIPAGQADVRYRFAFDLVPVLSRITRGAFRDNEPITVHTAALHMHTLGSWGRMEIERKTGINDCMLHIPRWDFHWQSSYVFTQSKEVKPGERMAIECHWDNSQPNAQDVTWGEGTGDEMCLGTFYMTQ</sequence>